<dbReference type="InterPro" id="IPR008928">
    <property type="entry name" value="6-hairpin_glycosidase_sf"/>
</dbReference>
<dbReference type="Proteomes" id="UP001354989">
    <property type="component" value="Plasmid pPP2"/>
</dbReference>
<dbReference type="EMBL" id="AP025294">
    <property type="protein sequence ID" value="BDD01222.1"/>
    <property type="molecule type" value="Genomic_DNA"/>
</dbReference>
<evidence type="ECO:0000313" key="2">
    <source>
        <dbReference type="EMBL" id="BDD01222.1"/>
    </source>
</evidence>
<keyword evidence="3" id="KW-1185">Reference proteome</keyword>
<dbReference type="SUPFAM" id="SSF48208">
    <property type="entry name" value="Six-hairpin glycosidases"/>
    <property type="match status" value="1"/>
</dbReference>
<sequence>MLASAGMLSFGTMQSVQAQNILDQMAVKLKGNTNREVSFANKKSAYYLTQTQANTGNEYEYFEGMNIAKKRIFSGFSLFVDGQQLDNGSSTVTVYPYKMNRSFANGAQSVLWLHDFKNVVEVDLSSVKGKRIGIHLKGIEAENISAQNNLMILKSIEGNHVIAVAPRLGNINGGKLEKDQLTASASAKGFFIAVGKTADEATALLKEARKNSSRWKKERKERITKLLEKNTYFKSSDQQLEESLNWMSVTMDQLVSEQQGYGIYAGLPWFNEYWGRDEFISMPGAVLVSGQFKWAKDILKSFAEYQNTDPNSKFFGRVPNIVNPDAIDYHTTDGTPRFVIELYDYVQYSGDMELIKELYPNVKNSIEGALKNWTDDSGYLLHANNETWMDARRNYDKRSYSPRGTRANDIQALWYKQLQAGAYFARVIGDTANEQKWEAIAEKVKKNFDKDYRDPSQKFLADRLDPLGIPEFKLRPNQLFAYDLVNDQDFKLQMTKICWEELVYPWGTSSLNRQDLFFHPFHLAWKHYHKDEAYHNGTIWLWLNGIAMQRMIESGQSDVAYQLFQNMNQQAMNRGVVGGLSENMDCYPHEGKLTKLTGTYLQAWSNAEHLRVWNQYFLGVRPDMIAKTLTLAPRLPKDINDLEYKSFMGEGYLKGTYNKAKQSYTYQFHAIDTEVNLDVWPFNTQKIKVKSGDVLSATQTGEQLEVRVKHHGRVKQSFTLKKNADRLATAKKQAEVFKGVKFCEPMSLDHHRVMQKTFKGRTGF</sequence>
<evidence type="ECO:0000259" key="1">
    <source>
        <dbReference type="Pfam" id="PF06202"/>
    </source>
</evidence>
<dbReference type="Gene3D" id="1.50.10.10">
    <property type="match status" value="1"/>
</dbReference>
<evidence type="ECO:0000313" key="3">
    <source>
        <dbReference type="Proteomes" id="UP001354989"/>
    </source>
</evidence>
<dbReference type="Pfam" id="PF06202">
    <property type="entry name" value="GDE_C"/>
    <property type="match status" value="1"/>
</dbReference>
<proteinExistence type="predicted"/>
<dbReference type="InterPro" id="IPR010401">
    <property type="entry name" value="AGL/Gdb1"/>
</dbReference>
<geneLocation type="plasmid" evidence="2 3">
    <name>pPP2</name>
</geneLocation>
<dbReference type="InterPro" id="IPR012341">
    <property type="entry name" value="6hp_glycosidase-like_sf"/>
</dbReference>
<gene>
    <name evidence="2" type="ORF">PEPS_35020</name>
</gene>
<feature type="domain" description="Glycogen debranching enzyme C-terminal" evidence="1">
    <location>
        <begin position="256"/>
        <end position="611"/>
    </location>
</feature>
<protein>
    <recommendedName>
        <fullName evidence="1">Glycogen debranching enzyme C-terminal domain-containing protein</fullName>
    </recommendedName>
</protein>
<dbReference type="InterPro" id="IPR032790">
    <property type="entry name" value="GDE_C"/>
</dbReference>
<accession>A0ABM7VJR8</accession>
<dbReference type="PANTHER" id="PTHR10569:SF2">
    <property type="entry name" value="GLYCOGEN DEBRANCHING ENZYME"/>
    <property type="match status" value="1"/>
</dbReference>
<dbReference type="PANTHER" id="PTHR10569">
    <property type="entry name" value="GLYCOGEN DEBRANCHING ENZYME"/>
    <property type="match status" value="1"/>
</dbReference>
<keyword evidence="2" id="KW-0614">Plasmid</keyword>
<organism evidence="2 3">
    <name type="scientific">Persicobacter psychrovividus</name>
    <dbReference type="NCBI Taxonomy" id="387638"/>
    <lineage>
        <taxon>Bacteria</taxon>
        <taxon>Pseudomonadati</taxon>
        <taxon>Bacteroidota</taxon>
        <taxon>Cytophagia</taxon>
        <taxon>Cytophagales</taxon>
        <taxon>Persicobacteraceae</taxon>
        <taxon>Persicobacter</taxon>
    </lineage>
</organism>
<reference evidence="2 3" key="1">
    <citation type="submission" date="2021-12" db="EMBL/GenBank/DDBJ databases">
        <title>Genome sequencing of bacteria with rrn-lacking chromosome and rrn-plasmid.</title>
        <authorList>
            <person name="Anda M."/>
            <person name="Iwasaki W."/>
        </authorList>
    </citation>
    <scope>NUCLEOTIDE SEQUENCE [LARGE SCALE GENOMIC DNA]</scope>
    <source>
        <strain evidence="2 3">NBRC 101262</strain>
        <plasmid evidence="2 3">pPP2</plasmid>
    </source>
</reference>
<name>A0ABM7VJR8_9BACT</name>